<gene>
    <name evidence="2" type="ORF">B8X04_16755</name>
</gene>
<organism evidence="2 3">
    <name type="scientific">Brevibacterium casei</name>
    <dbReference type="NCBI Taxonomy" id="33889"/>
    <lineage>
        <taxon>Bacteria</taxon>
        <taxon>Bacillati</taxon>
        <taxon>Actinomycetota</taxon>
        <taxon>Actinomycetes</taxon>
        <taxon>Micrococcales</taxon>
        <taxon>Brevibacteriaceae</taxon>
        <taxon>Brevibacterium</taxon>
    </lineage>
</organism>
<evidence type="ECO:0000256" key="1">
    <source>
        <dbReference type="SAM" id="MobiDB-lite"/>
    </source>
</evidence>
<sequence>MTLAVMGCAVAISLSGCGGLGGPPEQAETSEAVPSAVDVAETDPVDVAQAGLRAYCSTELPQEQWKAGLVLYLSKRGRTVYMNTSVSRVDECTVDGLARDPETDGNLLQYVAITTDGGEWLVTVSREAEAAPWRVDAFTPPPEPGGTQPPHTDSSQPDV</sequence>
<evidence type="ECO:0000313" key="2">
    <source>
        <dbReference type="EMBL" id="PAK92649.1"/>
    </source>
</evidence>
<protein>
    <recommendedName>
        <fullName evidence="4">Lipoprotein</fullName>
    </recommendedName>
</protein>
<reference evidence="2 3" key="1">
    <citation type="submission" date="2017-04" db="EMBL/GenBank/DDBJ databases">
        <title>Kefir bacterial isolates.</title>
        <authorList>
            <person name="Kim Y."/>
            <person name="Blasche S."/>
            <person name="Patil K.R."/>
        </authorList>
    </citation>
    <scope>NUCLEOTIDE SEQUENCE [LARGE SCALE GENOMIC DNA]</scope>
    <source>
        <strain evidence="2 3">OG2</strain>
    </source>
</reference>
<evidence type="ECO:0008006" key="4">
    <source>
        <dbReference type="Google" id="ProtNLM"/>
    </source>
</evidence>
<dbReference type="EMBL" id="NCWY01000024">
    <property type="protein sequence ID" value="PAK92649.1"/>
    <property type="molecule type" value="Genomic_DNA"/>
</dbReference>
<dbReference type="AlphaFoldDB" id="A0A269Z4Q9"/>
<comment type="caution">
    <text evidence="2">The sequence shown here is derived from an EMBL/GenBank/DDBJ whole genome shotgun (WGS) entry which is preliminary data.</text>
</comment>
<feature type="region of interest" description="Disordered" evidence="1">
    <location>
        <begin position="133"/>
        <end position="159"/>
    </location>
</feature>
<proteinExistence type="predicted"/>
<accession>A0A269Z4Q9</accession>
<name>A0A269Z4Q9_9MICO</name>
<dbReference type="Proteomes" id="UP000216867">
    <property type="component" value="Unassembled WGS sequence"/>
</dbReference>
<evidence type="ECO:0000313" key="3">
    <source>
        <dbReference type="Proteomes" id="UP000216867"/>
    </source>
</evidence>